<dbReference type="GO" id="GO:0031177">
    <property type="term" value="F:phosphopantetheine binding"/>
    <property type="evidence" value="ECO:0007669"/>
    <property type="project" value="TreeGrafter"/>
</dbReference>
<dbReference type="CDD" id="cd05930">
    <property type="entry name" value="A_NRPS"/>
    <property type="match status" value="1"/>
</dbReference>
<dbReference type="Gene3D" id="3.30.559.10">
    <property type="entry name" value="Chloramphenicol acetyltransferase-like domain"/>
    <property type="match status" value="3"/>
</dbReference>
<dbReference type="PROSITE" id="PS50075">
    <property type="entry name" value="CARRIER"/>
    <property type="match status" value="1"/>
</dbReference>
<dbReference type="InterPro" id="IPR045851">
    <property type="entry name" value="AMP-bd_C_sf"/>
</dbReference>
<dbReference type="PROSITE" id="PS00455">
    <property type="entry name" value="AMP_BINDING"/>
    <property type="match status" value="1"/>
</dbReference>
<name>A0A815M314_ADIRI</name>
<dbReference type="Gene3D" id="3.30.559.30">
    <property type="entry name" value="Nonribosomal peptide synthetase, condensation domain"/>
    <property type="match status" value="3"/>
</dbReference>
<dbReference type="Proteomes" id="UP000663828">
    <property type="component" value="Unassembled WGS sequence"/>
</dbReference>
<proteinExistence type="predicted"/>
<evidence type="ECO:0000256" key="2">
    <source>
        <dbReference type="ARBA" id="ARBA00022553"/>
    </source>
</evidence>
<dbReference type="GO" id="GO:0047527">
    <property type="term" value="F:2,3-dihydroxybenzoate-serine ligase activity"/>
    <property type="evidence" value="ECO:0007669"/>
    <property type="project" value="TreeGrafter"/>
</dbReference>
<sequence length="2302" mass="264328">MSYWDRRKSYLRYLSKLSADLNEAHRFFTCIHLKSSAHERITNALKQHIYHCYELAVISITTQENSKHTTSHRQSSLLGKLDSSDEYRIVLATESQQDRTKLQPDNDTHSDLFPTTSPINFGMDSLSATILFQRMVSKYNVDPQTVSIRTFFTQDTIGDQIKLMKEAGSKNTQSVKWQQLHLIKGITSFAQERIFLDEQVRFTKEIAVYNELVALRIIRGSISITRLTRALRSVVYKHKILRTSFAFNNNDNTLNQLVTDYHNTFTLASEKMYKNDDELNDIISQVIMDPNLFDLSIGRVLFCQILKYQSSNNDENSDTPLAISDIFIVAFHHTVFDGSTFPIFLNYLSRAYNDNTESSENEDLLQYIDYSVHERLTDMSPSCTFWSHHLNGYNTDCRLALPVDRHNSFDRQRSGYAYVTEVFFEKETSTAFMNYASSHQTTVFQLSLAIFYAFLFKLSHHQNDLCVSCFNANRYKPELQNMLGMFVATSPCRVQMDSSWSFNELVQRVREQCLSIMEHSHYPLQHIIADLHLESSKVPFLELLFHFINISSNTSYFNLNETNLEQMSLAPSSEVAKFDFMLKFVYDSTSDDRKLSFRLICTQDLYNENIVKIMTRRFKQIFEHLFTPYASNEQIAPSDTLVTELNLILPEEQNEIQNTIFSPKITTLNEGPLSYAQTRIYQCERTFLQSEKSATAVSNMPFLCRLSPECILSVRQLQKALHLLVTKHQSLRTAIVRNDENNMCLQKTNDIHDNETHLFEFIETAYNTDEDLNNIMRNEKANPRLFDLALGLVFRCHLVFHKQISPDGVLSHSDLIIFNFHHALFDFPSMDIFLHHLNEAYTTGQLPSDNDDATLRYIDYAMIEHEMAMSGASMFWLDALHDCDLDRPLSLPYDRHRLTNEHRTGRGTSVCFDFGYDVSNELIRYASSHDVSIRQVSLAIYYVFLFKLTNGDKDLCIGLSIDNRYKSELRSIIGMFVNIIPLRCQLNPQWSLYRLIESVSSMMTNSLKHSYFPLQRILAQHPHIVKPEFLDVLLESFVDEITMEEEKAIIGDATLHGINSLLKVKEKEIIEKSDFAVYIAHDPVSNHLRCMISGSLDIFDIMTVNLIAQRFRHMLCECFEAVDDQFVKPIYEVQITLAHEKLLVQSMNNSNAAFPPITCIHHEFVSEAMKHPQKIAVELSDQFMTYAELLYYAQLISLHLVSTYHISPGEIVCQCIERSLFTVIGILAIEMAGAAYCPLSSQDPSHRLHVLIRRTNCQLVLVHWSTKNKFAEEILLFNVDSAIHEMNFISYETVRVLSKIMVSPESIGYIIFTSGSTGTPKAVQLRHCSFVTYMRALVIQSTDIGLHHTSVTFDAHLSESIGILMKGGQVVILKPFAQLDMESFIRTLCRYQVSYIGIVPSQLINLVAFLRSTDEYNTLETLRCVATGGESIFTSTIIDIQPYLNKQCQFYNYYGPTECSESSIEHVISDEDLAYGSIPLGRPMASVSVYLVDDYLIPVISDIHVGEIVIGGVGLFAGYRGQDELMKQVLCTINNQTYYKTGDMGRINSKSGVFEYVGRRDYQVKLRGQRIELSEIESVLMDVTTMSVVVKLTHDNNQYLVAYVETKRAEHDLRQHCLTRLPLHMVPSFFVRLHKLPLNQNGKINRKALPSVDFSALAITPIDEDQVVTAMEQQVFDIWRTIFPHLKSIPRTSTSFFSIGGHSLLIMQLFHRYRTLFNLEPNTLSIADLFQNPTISGHAQLIQQATNTTDTEIEHHWLPLHAVRGIASFAQQRIFLDEQIRLSSAASKNIYAIPHLYRLSAENSHISISRFHQALHAVIMKHSILRTALYLHTDGTIVQECLSGNMSPNEEQPVYGFTVMDLQKDGREINEITKEIQHRSDLFDLSQGRVLQCHIFKHSQVDGDVVTNKDFILLNIHHAAFDGMSTLTFLSDLSFAYKHSGSLHVDENTLQYIDYSIHEHVMDMSASRDFWHSHLQGYNLEYQIPLPMDKKRSSTDQRSGQASSTHITLAENVAEAFLNYASSHHLTLFQLGLATFYAFLFKLTHSQNDLCIASINANRYRSEISNMIGMFVSTLPHRIQLDSNWPFDQLVTHVRDEFLSILAHSHYPLQHIFVDFHLNQSNASFLETMFDFINLTGDAQGFSLNDVHLEQMPFADFHQMRKFDFALTFMLHSETHGGQLTFSLTCSQDQYESTTVSQLAQRFEYLVEQIFLTKNCNELTYGFSCPIEQLSLILPNEREEINNILFCRQSNQITEAPASYAQARIWLDERTRFDPDKPQLAIYNMPFLYRLATGSSLSVQQL</sequence>
<dbReference type="InterPro" id="IPR036736">
    <property type="entry name" value="ACP-like_sf"/>
</dbReference>
<dbReference type="Pfam" id="PF00668">
    <property type="entry name" value="Condensation"/>
    <property type="match status" value="3"/>
</dbReference>
<dbReference type="GO" id="GO:0043041">
    <property type="term" value="P:amino acid activation for nonribosomal peptide biosynthetic process"/>
    <property type="evidence" value="ECO:0007669"/>
    <property type="project" value="TreeGrafter"/>
</dbReference>
<dbReference type="InterPro" id="IPR000873">
    <property type="entry name" value="AMP-dep_synth/lig_dom"/>
</dbReference>
<evidence type="ECO:0000256" key="1">
    <source>
        <dbReference type="ARBA" id="ARBA00022450"/>
    </source>
</evidence>
<dbReference type="InterPro" id="IPR023213">
    <property type="entry name" value="CAT-like_dom_sf"/>
</dbReference>
<feature type="domain" description="Carrier" evidence="3">
    <location>
        <begin position="1666"/>
        <end position="1746"/>
    </location>
</feature>
<reference evidence="4" key="1">
    <citation type="submission" date="2021-02" db="EMBL/GenBank/DDBJ databases">
        <authorList>
            <person name="Nowell W R."/>
        </authorList>
    </citation>
    <scope>NUCLEOTIDE SEQUENCE</scope>
</reference>
<keyword evidence="1" id="KW-0596">Phosphopantetheine</keyword>
<dbReference type="PANTHER" id="PTHR45527:SF1">
    <property type="entry name" value="FATTY ACID SYNTHASE"/>
    <property type="match status" value="1"/>
</dbReference>
<feature type="non-terminal residue" evidence="4">
    <location>
        <position position="1"/>
    </location>
</feature>
<dbReference type="GO" id="GO:0009366">
    <property type="term" value="C:enterobactin synthetase complex"/>
    <property type="evidence" value="ECO:0007669"/>
    <property type="project" value="TreeGrafter"/>
</dbReference>
<organism evidence="4 5">
    <name type="scientific">Adineta ricciae</name>
    <name type="common">Rotifer</name>
    <dbReference type="NCBI Taxonomy" id="249248"/>
    <lineage>
        <taxon>Eukaryota</taxon>
        <taxon>Metazoa</taxon>
        <taxon>Spiralia</taxon>
        <taxon>Gnathifera</taxon>
        <taxon>Rotifera</taxon>
        <taxon>Eurotatoria</taxon>
        <taxon>Bdelloidea</taxon>
        <taxon>Adinetida</taxon>
        <taxon>Adinetidae</taxon>
        <taxon>Adineta</taxon>
    </lineage>
</organism>
<comment type="caution">
    <text evidence="4">The sequence shown here is derived from an EMBL/GenBank/DDBJ whole genome shotgun (WGS) entry which is preliminary data.</text>
</comment>
<gene>
    <name evidence="4" type="ORF">XAT740_LOCUS35100</name>
</gene>
<dbReference type="GO" id="GO:0005829">
    <property type="term" value="C:cytosol"/>
    <property type="evidence" value="ECO:0007669"/>
    <property type="project" value="TreeGrafter"/>
</dbReference>
<dbReference type="EMBL" id="CAJNOR010003488">
    <property type="protein sequence ID" value="CAF1418965.1"/>
    <property type="molecule type" value="Genomic_DNA"/>
</dbReference>
<evidence type="ECO:0000259" key="3">
    <source>
        <dbReference type="PROSITE" id="PS50075"/>
    </source>
</evidence>
<dbReference type="Gene3D" id="3.30.300.30">
    <property type="match status" value="1"/>
</dbReference>
<dbReference type="PANTHER" id="PTHR45527">
    <property type="entry name" value="NONRIBOSOMAL PEPTIDE SYNTHETASE"/>
    <property type="match status" value="1"/>
</dbReference>
<dbReference type="SUPFAM" id="SSF52777">
    <property type="entry name" value="CoA-dependent acyltransferases"/>
    <property type="match status" value="6"/>
</dbReference>
<evidence type="ECO:0000313" key="4">
    <source>
        <dbReference type="EMBL" id="CAF1418965.1"/>
    </source>
</evidence>
<dbReference type="InterPro" id="IPR009081">
    <property type="entry name" value="PP-bd_ACP"/>
</dbReference>
<keyword evidence="2" id="KW-0597">Phosphoprotein</keyword>
<dbReference type="InterPro" id="IPR042099">
    <property type="entry name" value="ANL_N_sf"/>
</dbReference>
<dbReference type="InterPro" id="IPR001242">
    <property type="entry name" value="Condensation_dom"/>
</dbReference>
<dbReference type="Pfam" id="PF00501">
    <property type="entry name" value="AMP-binding"/>
    <property type="match status" value="1"/>
</dbReference>
<protein>
    <recommendedName>
        <fullName evidence="3">Carrier domain-containing protein</fullName>
    </recommendedName>
</protein>
<dbReference type="SUPFAM" id="SSF56801">
    <property type="entry name" value="Acetyl-CoA synthetase-like"/>
    <property type="match status" value="1"/>
</dbReference>
<dbReference type="Gene3D" id="1.10.1200.10">
    <property type="entry name" value="ACP-like"/>
    <property type="match status" value="1"/>
</dbReference>
<accession>A0A815M314</accession>
<dbReference type="GO" id="GO:0009239">
    <property type="term" value="P:enterobactin biosynthetic process"/>
    <property type="evidence" value="ECO:0007669"/>
    <property type="project" value="TreeGrafter"/>
</dbReference>
<dbReference type="SUPFAM" id="SSF47336">
    <property type="entry name" value="ACP-like"/>
    <property type="match status" value="1"/>
</dbReference>
<dbReference type="Gene3D" id="3.40.50.12780">
    <property type="entry name" value="N-terminal domain of ligase-like"/>
    <property type="match status" value="1"/>
</dbReference>
<dbReference type="Pfam" id="PF00550">
    <property type="entry name" value="PP-binding"/>
    <property type="match status" value="1"/>
</dbReference>
<keyword evidence="5" id="KW-1185">Reference proteome</keyword>
<dbReference type="InterPro" id="IPR020845">
    <property type="entry name" value="AMP-binding_CS"/>
</dbReference>
<evidence type="ECO:0000313" key="5">
    <source>
        <dbReference type="Proteomes" id="UP000663828"/>
    </source>
</evidence>